<dbReference type="AlphaFoldDB" id="E6K1T2"/>
<gene>
    <name evidence="1" type="ORF">HMPREF0620_1405</name>
</gene>
<reference evidence="1 2" key="1">
    <citation type="submission" date="2010-12" db="EMBL/GenBank/DDBJ databases">
        <authorList>
            <person name="Muzny D."/>
            <person name="Qin X."/>
            <person name="Buhay C."/>
            <person name="Dugan-Rocha S."/>
            <person name="Ding Y."/>
            <person name="Chen G."/>
            <person name="Hawes A."/>
            <person name="Holder M."/>
            <person name="Jhangiani S."/>
            <person name="Johnson A."/>
            <person name="Khan Z."/>
            <person name="Li Z."/>
            <person name="Liu W."/>
            <person name="Liu X."/>
            <person name="Perez L."/>
            <person name="Shen H."/>
            <person name="Wang Q."/>
            <person name="Watt J."/>
            <person name="Xi L."/>
            <person name="Xin Y."/>
            <person name="Zhou J."/>
            <person name="Deng J."/>
            <person name="Jiang H."/>
            <person name="Liu Y."/>
            <person name="Qu J."/>
            <person name="Song X.-Z."/>
            <person name="Zhang L."/>
            <person name="Villasana D."/>
            <person name="Johnson A."/>
            <person name="Liu J."/>
            <person name="Liyanage D."/>
            <person name="Lorensuhewa L."/>
            <person name="Robinson T."/>
            <person name="Song A."/>
            <person name="Song B.-B."/>
            <person name="Dinh H."/>
            <person name="Thornton R."/>
            <person name="Coyle M."/>
            <person name="Francisco L."/>
            <person name="Jackson L."/>
            <person name="Javaid M."/>
            <person name="Korchina V."/>
            <person name="Kovar C."/>
            <person name="Mata R."/>
            <person name="Mathew T."/>
            <person name="Ngo R."/>
            <person name="Nguyen L."/>
            <person name="Nguyen N."/>
            <person name="Okwuonu G."/>
            <person name="Ongeri F."/>
            <person name="Pham C."/>
            <person name="Simmons D."/>
            <person name="Wilczek-Boney K."/>
            <person name="Hale W."/>
            <person name="Jakkamsetti A."/>
            <person name="Pham P."/>
            <person name="Ruth R."/>
            <person name="San Lucas F."/>
            <person name="Warren J."/>
            <person name="Zhang J."/>
            <person name="Zhao Z."/>
            <person name="Zhou C."/>
            <person name="Zhu D."/>
            <person name="Lee S."/>
            <person name="Bess C."/>
            <person name="Blankenburg K."/>
            <person name="Forbes L."/>
            <person name="Fu Q."/>
            <person name="Gubbala S."/>
            <person name="Hirani K."/>
            <person name="Jayaseelan J.C."/>
            <person name="Lara F."/>
            <person name="Munidasa M."/>
            <person name="Palculict T."/>
            <person name="Patil S."/>
            <person name="Pu L.-L."/>
            <person name="Saada N."/>
            <person name="Tang L."/>
            <person name="Weissenberger G."/>
            <person name="Zhu Y."/>
            <person name="Hemphill L."/>
            <person name="Shang Y."/>
            <person name="Youmans B."/>
            <person name="Ayvaz T."/>
            <person name="Ross M."/>
            <person name="Santibanez J."/>
            <person name="Aqrawi P."/>
            <person name="Gross S."/>
            <person name="Joshi V."/>
            <person name="Fowler G."/>
            <person name="Nazareth L."/>
            <person name="Reid J."/>
            <person name="Worley K."/>
            <person name="Petrosino J."/>
            <person name="Highlander S."/>
            <person name="Gibbs R."/>
        </authorList>
    </citation>
    <scope>NUCLEOTIDE SEQUENCE [LARGE SCALE GENOMIC DNA]</scope>
    <source>
        <strain evidence="1 2">DSM 10105</strain>
    </source>
</reference>
<protein>
    <submittedName>
        <fullName evidence="1">Putative ACR, COG1399</fullName>
    </submittedName>
</protein>
<keyword evidence="2" id="KW-1185">Reference proteome</keyword>
<dbReference type="KEGG" id="pdo:PSDT_0269"/>
<sequence length="196" mass="21428">MSREQRTLWSLSIFSLSQRPGQTMAVEETLPAPSGVGDQIVGVPEGADISLTGTLTSISDGILFNGKVSAELTGECTRCLTAVHKEVAAPVTAFFTYDMPAQETTGEAELDSIEEEEDSQDLYPLSPSATMIDFESLVRDNLAEALPLQLLCKEDCLGLCPQCGINLNEHPDHEHQVTDLRWAGLEDFKQRLESQE</sequence>
<dbReference type="HOGENOM" id="CLU_100236_0_0_11"/>
<dbReference type="PANTHER" id="PTHR34374">
    <property type="entry name" value="LARGE RIBOSOMAL RNA SUBUNIT ACCUMULATION PROTEIN YCED HOMOLOG 1, CHLOROPLASTIC"/>
    <property type="match status" value="1"/>
</dbReference>
<proteinExistence type="predicted"/>
<dbReference type="EMBL" id="AEON01000002">
    <property type="protein sequence ID" value="EFT82720.1"/>
    <property type="molecule type" value="Genomic_DNA"/>
</dbReference>
<dbReference type="Pfam" id="PF02620">
    <property type="entry name" value="YceD"/>
    <property type="match status" value="1"/>
</dbReference>
<evidence type="ECO:0000313" key="2">
    <source>
        <dbReference type="Proteomes" id="UP000004946"/>
    </source>
</evidence>
<accession>E6K1T2</accession>
<dbReference type="Proteomes" id="UP000004946">
    <property type="component" value="Chromosome"/>
</dbReference>
<dbReference type="RefSeq" id="WP_006289620.1">
    <property type="nucleotide sequence ID" value="NZ_AP012333.1"/>
</dbReference>
<dbReference type="eggNOG" id="COG1399">
    <property type="taxonomic scope" value="Bacteria"/>
</dbReference>
<dbReference type="PATRIC" id="fig|864564.6.peg.297"/>
<organism evidence="1 2">
    <name type="scientific">Parascardovia denticolens DSM 10105 = JCM 12538</name>
    <dbReference type="NCBI Taxonomy" id="864564"/>
    <lineage>
        <taxon>Bacteria</taxon>
        <taxon>Bacillati</taxon>
        <taxon>Actinomycetota</taxon>
        <taxon>Actinomycetes</taxon>
        <taxon>Bifidobacteriales</taxon>
        <taxon>Bifidobacteriaceae</taxon>
        <taxon>Parascardovia</taxon>
    </lineage>
</organism>
<evidence type="ECO:0000313" key="1">
    <source>
        <dbReference type="EMBL" id="EFT82720.1"/>
    </source>
</evidence>
<comment type="caution">
    <text evidence="1">The sequence shown here is derived from an EMBL/GenBank/DDBJ whole genome shotgun (WGS) entry which is preliminary data.</text>
</comment>
<name>E6K1T2_PARDN</name>
<dbReference type="InterPro" id="IPR003772">
    <property type="entry name" value="YceD"/>
</dbReference>
<dbReference type="PANTHER" id="PTHR34374:SF1">
    <property type="entry name" value="LARGE RIBOSOMAL RNA SUBUNIT ACCUMULATION PROTEIN YCED HOMOLOG 1, CHLOROPLASTIC"/>
    <property type="match status" value="1"/>
</dbReference>